<accession>A0A7R6STM7</accession>
<sequence length="307" mass="35067">MIIIMREVNLRSVDLNLLVVLLQLLESRHVTRAAERLHMSQPAVSRALQRLRATFDDPLLVRTTSGFDLSARAEELLPRLQQLLAGLTELIAEPEFIPSEAKDVVRVYGLDLEVACFVSPLIQVLRREAPWMRLEVRTEPRDHFELLEQGDVHFCVTGMSPKTTEDQYRRLLVGQTTSVCVMSADHPLADSDLMLEDYLKASHGLVSITGRGPGVVDDRLAALGKKRHLALRLSNFMTVADFCEHTDLLFVLPEIVAQKVAHGRNIVLKAVPEELHTPAINFYLYWHERYHRDPMCRWIRQRILDVI</sequence>
<evidence type="ECO:0000256" key="1">
    <source>
        <dbReference type="ARBA" id="ARBA00009437"/>
    </source>
</evidence>
<dbReference type="EMBL" id="AP014545">
    <property type="protein sequence ID" value="BBB26865.1"/>
    <property type="molecule type" value="Genomic_DNA"/>
</dbReference>
<dbReference type="SUPFAM" id="SSF46785">
    <property type="entry name" value="Winged helix' DNA-binding domain"/>
    <property type="match status" value="1"/>
</dbReference>
<name>A0A7R6STM7_9GAMM</name>
<dbReference type="Proteomes" id="UP000595663">
    <property type="component" value="Chromosome"/>
</dbReference>
<evidence type="ECO:0000256" key="4">
    <source>
        <dbReference type="ARBA" id="ARBA00023163"/>
    </source>
</evidence>
<evidence type="ECO:0000313" key="6">
    <source>
        <dbReference type="EMBL" id="BBB26865.1"/>
    </source>
</evidence>
<dbReference type="InterPro" id="IPR005119">
    <property type="entry name" value="LysR_subst-bd"/>
</dbReference>
<dbReference type="KEGG" id="ajp:AMJAP_2275"/>
<dbReference type="Pfam" id="PF03466">
    <property type="entry name" value="LysR_substrate"/>
    <property type="match status" value="1"/>
</dbReference>
<evidence type="ECO:0000256" key="2">
    <source>
        <dbReference type="ARBA" id="ARBA00023015"/>
    </source>
</evidence>
<dbReference type="InterPro" id="IPR036390">
    <property type="entry name" value="WH_DNA-bd_sf"/>
</dbReference>
<gene>
    <name evidence="6" type="ORF">AMJAP_2275</name>
</gene>
<dbReference type="Pfam" id="PF00126">
    <property type="entry name" value="HTH_1"/>
    <property type="match status" value="1"/>
</dbReference>
<comment type="similarity">
    <text evidence="1">Belongs to the LysR transcriptional regulatory family.</text>
</comment>
<evidence type="ECO:0000259" key="5">
    <source>
        <dbReference type="PROSITE" id="PS50931"/>
    </source>
</evidence>
<dbReference type="Gene3D" id="1.10.10.10">
    <property type="entry name" value="Winged helix-like DNA-binding domain superfamily/Winged helix DNA-binding domain"/>
    <property type="match status" value="1"/>
</dbReference>
<evidence type="ECO:0000256" key="3">
    <source>
        <dbReference type="ARBA" id="ARBA00023125"/>
    </source>
</evidence>
<reference evidence="6 7" key="1">
    <citation type="journal article" date="2008" name="Int. J. Syst. Evol. Microbiol.">
        <title>Amphritea japonica sp. nov. and Amphritea balenae sp. nov., isolated from the sediment adjacent to sperm whale carcasses off Kagoshima, Japan.</title>
        <authorList>
            <person name="Miyazaki M."/>
            <person name="Nogi Y."/>
            <person name="Fujiwara Y."/>
            <person name="Kawato M."/>
            <person name="Nagahama T."/>
            <person name="Kubokawa K."/>
            <person name="Horikoshi K."/>
        </authorList>
    </citation>
    <scope>NUCLEOTIDE SEQUENCE [LARGE SCALE GENOMIC DNA]</scope>
    <source>
        <strain evidence="6 7">ATCC BAA-1530</strain>
    </source>
</reference>
<dbReference type="SUPFAM" id="SSF53850">
    <property type="entry name" value="Periplasmic binding protein-like II"/>
    <property type="match status" value="1"/>
</dbReference>
<proteinExistence type="inferred from homology"/>
<dbReference type="GO" id="GO:0003700">
    <property type="term" value="F:DNA-binding transcription factor activity"/>
    <property type="evidence" value="ECO:0007669"/>
    <property type="project" value="InterPro"/>
</dbReference>
<dbReference type="GO" id="GO:0003677">
    <property type="term" value="F:DNA binding"/>
    <property type="evidence" value="ECO:0007669"/>
    <property type="project" value="UniProtKB-KW"/>
</dbReference>
<keyword evidence="3" id="KW-0238">DNA-binding</keyword>
<dbReference type="PROSITE" id="PS50931">
    <property type="entry name" value="HTH_LYSR"/>
    <property type="match status" value="1"/>
</dbReference>
<dbReference type="InterPro" id="IPR000847">
    <property type="entry name" value="LysR_HTH_N"/>
</dbReference>
<keyword evidence="2" id="KW-0805">Transcription regulation</keyword>
<protein>
    <submittedName>
        <fullName evidence="6">LysR family transcriptional regulator</fullName>
    </submittedName>
</protein>
<dbReference type="AlphaFoldDB" id="A0A7R6STM7"/>
<dbReference type="PANTHER" id="PTHR30118:SF15">
    <property type="entry name" value="TRANSCRIPTIONAL REGULATORY PROTEIN"/>
    <property type="match status" value="1"/>
</dbReference>
<dbReference type="PANTHER" id="PTHR30118">
    <property type="entry name" value="HTH-TYPE TRANSCRIPTIONAL REGULATOR LEUO-RELATED"/>
    <property type="match status" value="1"/>
</dbReference>
<dbReference type="Gene3D" id="3.40.190.10">
    <property type="entry name" value="Periplasmic binding protein-like II"/>
    <property type="match status" value="2"/>
</dbReference>
<feature type="domain" description="HTH lysR-type" evidence="5">
    <location>
        <begin position="13"/>
        <end position="70"/>
    </location>
</feature>
<dbReference type="InterPro" id="IPR036388">
    <property type="entry name" value="WH-like_DNA-bd_sf"/>
</dbReference>
<dbReference type="CDD" id="cd08417">
    <property type="entry name" value="PBP2_Nitroaromatics_like"/>
    <property type="match status" value="1"/>
</dbReference>
<dbReference type="PRINTS" id="PR00039">
    <property type="entry name" value="HTHLYSR"/>
</dbReference>
<keyword evidence="4" id="KW-0804">Transcription</keyword>
<evidence type="ECO:0000313" key="7">
    <source>
        <dbReference type="Proteomes" id="UP000595663"/>
    </source>
</evidence>
<dbReference type="InterPro" id="IPR037402">
    <property type="entry name" value="YidZ_PBP2"/>
</dbReference>
<dbReference type="InterPro" id="IPR050389">
    <property type="entry name" value="LysR-type_TF"/>
</dbReference>
<organism evidence="6 7">
    <name type="scientific">Amphritea japonica ATCC BAA-1530</name>
    <dbReference type="NCBI Taxonomy" id="1278309"/>
    <lineage>
        <taxon>Bacteria</taxon>
        <taxon>Pseudomonadati</taxon>
        <taxon>Pseudomonadota</taxon>
        <taxon>Gammaproteobacteria</taxon>
        <taxon>Oceanospirillales</taxon>
        <taxon>Oceanospirillaceae</taxon>
        <taxon>Amphritea</taxon>
    </lineage>
</organism>
<keyword evidence="7" id="KW-1185">Reference proteome</keyword>